<dbReference type="InterPro" id="IPR019546">
    <property type="entry name" value="TAT_signal_bac_arc"/>
</dbReference>
<reference evidence="3 4" key="1">
    <citation type="submission" date="2021-12" db="EMBL/GenBank/DDBJ databases">
        <title>Genome sequencing of bacteria with rrn-lacking chromosome and rrn-plasmid.</title>
        <authorList>
            <person name="Anda M."/>
            <person name="Iwasaki W."/>
        </authorList>
    </citation>
    <scope>NUCLEOTIDE SEQUENCE [LARGE SCALE GENOMIC DNA]</scope>
    <source>
        <strain evidence="3 4">NBRC 101262</strain>
        <plasmid evidence="3 4">pPP5</plasmid>
    </source>
</reference>
<dbReference type="NCBIfam" id="TIGR01409">
    <property type="entry name" value="TAT_signal_seq"/>
    <property type="match status" value="1"/>
</dbReference>
<dbReference type="Pfam" id="PF01408">
    <property type="entry name" value="GFO_IDH_MocA"/>
    <property type="match status" value="1"/>
</dbReference>
<dbReference type="Gene3D" id="3.40.50.720">
    <property type="entry name" value="NAD(P)-binding Rossmann-like Domain"/>
    <property type="match status" value="1"/>
</dbReference>
<accession>A0ABM7VM26</accession>
<evidence type="ECO:0000313" key="4">
    <source>
        <dbReference type="Proteomes" id="UP001354989"/>
    </source>
</evidence>
<sequence>MEDRRSFLKKAGIVGSAFVLGLNPLMSTGKNSMVKIAIVGTGSRGKFLLNFLLSIQKENPFEITALCDNYTPNLTSGLKQCTEQGVDPATYSDFRKMIAEHELDGVVITTPLHTHAEIAVYAMKAGIHVMCEKAMARTLEDTKQMLDVQQATGKILLIGHQRTFNPKYIQAMAQIHAGKLGTIGQIKAYWHRNNDWRRKVPEGKPELEKQINWRLYREFSAGLFTELMTHQLQVANWALQASPVSVRASGSIRFWKDGREVEDNIAVIFSYADGTQFIYDSMTSNSLIGVEEQIMGSKGMMELESNRVFWEASEKKEHPSAIAQLSAQIKKGKAEPVMAGGSSWKLEEAAVKADLPILENASDDDGSALLMAGFIKFLQGEKFPLWLTYSAYEASAWTLLAEEAMLSGKTLSMPEKYQL</sequence>
<feature type="domain" description="Gfo/Idh/MocA-like oxidoreductase N-terminal" evidence="1">
    <location>
        <begin position="34"/>
        <end position="160"/>
    </location>
</feature>
<dbReference type="Pfam" id="PF22725">
    <property type="entry name" value="GFO_IDH_MocA_C3"/>
    <property type="match status" value="1"/>
</dbReference>
<dbReference type="PANTHER" id="PTHR43818:SF12">
    <property type="entry name" value="NADH-DEPENDENT DEHYDROGENASE-RELATED"/>
    <property type="match status" value="1"/>
</dbReference>
<dbReference type="Proteomes" id="UP001354989">
    <property type="component" value="Plasmid pPP5"/>
</dbReference>
<dbReference type="SUPFAM" id="SSF51735">
    <property type="entry name" value="NAD(P)-binding Rossmann-fold domains"/>
    <property type="match status" value="1"/>
</dbReference>
<proteinExistence type="predicted"/>
<dbReference type="EMBL" id="AP025297">
    <property type="protein sequence ID" value="BDD02026.1"/>
    <property type="molecule type" value="Genomic_DNA"/>
</dbReference>
<geneLocation type="plasmid" evidence="3 4">
    <name>pPP5</name>
</geneLocation>
<dbReference type="RefSeq" id="WP_338399208.1">
    <property type="nucleotide sequence ID" value="NZ_AP025297.1"/>
</dbReference>
<feature type="domain" description="GFO/IDH/MocA-like oxidoreductase" evidence="2">
    <location>
        <begin position="170"/>
        <end position="301"/>
    </location>
</feature>
<dbReference type="Gene3D" id="3.30.360.10">
    <property type="entry name" value="Dihydrodipicolinate Reductase, domain 2"/>
    <property type="match status" value="1"/>
</dbReference>
<keyword evidence="4" id="KW-1185">Reference proteome</keyword>
<gene>
    <name evidence="3" type="ORF">PEPS_43060</name>
</gene>
<keyword evidence="3" id="KW-0614">Plasmid</keyword>
<organism evidence="3 4">
    <name type="scientific">Persicobacter psychrovividus</name>
    <dbReference type="NCBI Taxonomy" id="387638"/>
    <lineage>
        <taxon>Bacteria</taxon>
        <taxon>Pseudomonadati</taxon>
        <taxon>Bacteroidota</taxon>
        <taxon>Cytophagia</taxon>
        <taxon>Cytophagales</taxon>
        <taxon>Persicobacteraceae</taxon>
        <taxon>Persicobacter</taxon>
    </lineage>
</organism>
<protein>
    <submittedName>
        <fullName evidence="3">Oxidoreductase</fullName>
    </submittedName>
</protein>
<dbReference type="InterPro" id="IPR000683">
    <property type="entry name" value="Gfo/Idh/MocA-like_OxRdtase_N"/>
</dbReference>
<name>A0ABM7VM26_9BACT</name>
<dbReference type="InterPro" id="IPR055170">
    <property type="entry name" value="GFO_IDH_MocA-like_dom"/>
</dbReference>
<dbReference type="PANTHER" id="PTHR43818">
    <property type="entry name" value="BCDNA.GH03377"/>
    <property type="match status" value="1"/>
</dbReference>
<dbReference type="InterPro" id="IPR050463">
    <property type="entry name" value="Gfo/Idh/MocA_oxidrdct_glycsds"/>
</dbReference>
<evidence type="ECO:0000259" key="2">
    <source>
        <dbReference type="Pfam" id="PF22725"/>
    </source>
</evidence>
<evidence type="ECO:0000313" key="3">
    <source>
        <dbReference type="EMBL" id="BDD02026.1"/>
    </source>
</evidence>
<dbReference type="SUPFAM" id="SSF55347">
    <property type="entry name" value="Glyceraldehyde-3-phosphate dehydrogenase-like, C-terminal domain"/>
    <property type="match status" value="1"/>
</dbReference>
<evidence type="ECO:0000259" key="1">
    <source>
        <dbReference type="Pfam" id="PF01408"/>
    </source>
</evidence>
<dbReference type="InterPro" id="IPR036291">
    <property type="entry name" value="NAD(P)-bd_dom_sf"/>
</dbReference>